<evidence type="ECO:0000313" key="3">
    <source>
        <dbReference type="Proteomes" id="UP000094849"/>
    </source>
</evidence>
<gene>
    <name evidence="2" type="ORF">A3196_16845</name>
</gene>
<comment type="caution">
    <text evidence="2">The sequence shown here is derived from an EMBL/GenBank/DDBJ whole genome shotgun (WGS) entry which is preliminary data.</text>
</comment>
<protein>
    <recommendedName>
        <fullName evidence="4">Peptidase M23 domain-containing protein</fullName>
    </recommendedName>
</protein>
<dbReference type="InterPro" id="IPR011055">
    <property type="entry name" value="Dup_hybrid_motif"/>
</dbReference>
<dbReference type="OrthoDB" id="5580590at2"/>
<proteinExistence type="predicted"/>
<dbReference type="Gene3D" id="2.70.70.10">
    <property type="entry name" value="Glucose Permease (Domain IIA)"/>
    <property type="match status" value="1"/>
</dbReference>
<dbReference type="AlphaFoldDB" id="A0A1E2UUZ6"/>
<evidence type="ECO:0000256" key="1">
    <source>
        <dbReference type="SAM" id="MobiDB-lite"/>
    </source>
</evidence>
<reference evidence="2 3" key="1">
    <citation type="submission" date="2016-03" db="EMBL/GenBank/DDBJ databases">
        <title>Chemosynthetic sulphur-oxidizing symbionts of marine invertebrate animals are capable of nitrogen fixation.</title>
        <authorList>
            <person name="Petersen J.M."/>
            <person name="Kemper A."/>
            <person name="Gruber-Vodicka H."/>
            <person name="Cardini U."/>
            <person name="Geest Mvander."/>
            <person name="Kleiner M."/>
            <person name="Bulgheresi S."/>
            <person name="Fussmann M."/>
            <person name="Herbold C."/>
            <person name="Seah B.K.B."/>
            <person name="Antony C.Paul."/>
            <person name="Liu D."/>
            <person name="Belitz A."/>
            <person name="Weber M."/>
        </authorList>
    </citation>
    <scope>NUCLEOTIDE SEQUENCE [LARGE SCALE GENOMIC DNA]</scope>
    <source>
        <strain evidence="2">G_D</strain>
    </source>
</reference>
<keyword evidence="3" id="KW-1185">Reference proteome</keyword>
<organism evidence="2 3">
    <name type="scientific">Candidatus Thiodiazotropha endoloripes</name>
    <dbReference type="NCBI Taxonomy" id="1818881"/>
    <lineage>
        <taxon>Bacteria</taxon>
        <taxon>Pseudomonadati</taxon>
        <taxon>Pseudomonadota</taxon>
        <taxon>Gammaproteobacteria</taxon>
        <taxon>Chromatiales</taxon>
        <taxon>Sedimenticolaceae</taxon>
        <taxon>Candidatus Thiodiazotropha</taxon>
    </lineage>
</organism>
<dbReference type="RefSeq" id="WP_069020108.1">
    <property type="nucleotide sequence ID" value="NZ_LVJY01000005.1"/>
</dbReference>
<sequence length="396" mass="43474">MSSSNISNQIAIGKVAWFLGVLLLLTIGCGGGGGGGENSDSDTQTDTDSVDETTPDTDNQSTSFNFPPLDLSKVEFILPLGGMIGNHVTPIDHQYYVAPDFGENEAIEIDVYAPADGTVTSIQHMGNFNNDDYRFVVDHANNLQSIYIHVDNLSDKLTPYAPTDGQFINTNITVTAGEVLGSYSGSVDYNLVDYNMTLTGFINPSSYNAEPWKIHTPDPFDYFNDTIRAALIAKSLRTVEPIGGKIDHDINGRLVGNWFEENTNGYAGLEQNNYWLGHLSFAYDYIVPSHIIASFGDYAGEQKQFGVLGNSPDPAEVSISSGLIKYDLVSYDYYDNGIPWDRSSFTQGLEMDNYTFIDAVVLVQLLEAGRLKVEIFHGQTSTDVSGFTEDAKIYVR</sequence>
<evidence type="ECO:0000313" key="2">
    <source>
        <dbReference type="EMBL" id="ODB98274.1"/>
    </source>
</evidence>
<dbReference type="CDD" id="cd12797">
    <property type="entry name" value="M23_peptidase"/>
    <property type="match status" value="1"/>
</dbReference>
<feature type="region of interest" description="Disordered" evidence="1">
    <location>
        <begin position="33"/>
        <end position="64"/>
    </location>
</feature>
<feature type="compositionally biased region" description="Acidic residues" evidence="1">
    <location>
        <begin position="39"/>
        <end position="55"/>
    </location>
</feature>
<dbReference type="EMBL" id="LVJZ01000003">
    <property type="protein sequence ID" value="ODB98274.1"/>
    <property type="molecule type" value="Genomic_DNA"/>
</dbReference>
<accession>A0A1E2UUZ6</accession>
<dbReference type="Proteomes" id="UP000094849">
    <property type="component" value="Unassembled WGS sequence"/>
</dbReference>
<name>A0A1E2UUZ6_9GAMM</name>
<evidence type="ECO:0008006" key="4">
    <source>
        <dbReference type="Google" id="ProtNLM"/>
    </source>
</evidence>